<reference evidence="1 2" key="1">
    <citation type="submission" date="2018-11" db="EMBL/GenBank/DDBJ databases">
        <authorList>
            <consortium name="Pathogen Informatics"/>
        </authorList>
    </citation>
    <scope>NUCLEOTIDE SEQUENCE [LARGE SCALE GENOMIC DNA]</scope>
    <source>
        <strain evidence="1 2">MHpl1</strain>
    </source>
</reference>
<accession>A0A3P7X9J9</accession>
<dbReference type="EMBL" id="UZAF01016171">
    <property type="protein sequence ID" value="VDO22355.1"/>
    <property type="molecule type" value="Genomic_DNA"/>
</dbReference>
<dbReference type="Proteomes" id="UP000268014">
    <property type="component" value="Unassembled WGS sequence"/>
</dbReference>
<gene>
    <name evidence="1" type="ORF">HPLM_LOCUS4081</name>
</gene>
<name>A0A3P7X9J9_HAEPC</name>
<evidence type="ECO:0000313" key="2">
    <source>
        <dbReference type="Proteomes" id="UP000268014"/>
    </source>
</evidence>
<protein>
    <submittedName>
        <fullName evidence="1">Uncharacterized protein</fullName>
    </submittedName>
</protein>
<dbReference type="AlphaFoldDB" id="A0A3P7X9J9"/>
<sequence length="47" mass="5842">MWAITGEFYHSRSSRIIYFINRFMGSWIIFRQTSSMVRGFRQNRNYE</sequence>
<organism evidence="1 2">
    <name type="scientific">Haemonchus placei</name>
    <name type="common">Barber's pole worm</name>
    <dbReference type="NCBI Taxonomy" id="6290"/>
    <lineage>
        <taxon>Eukaryota</taxon>
        <taxon>Metazoa</taxon>
        <taxon>Ecdysozoa</taxon>
        <taxon>Nematoda</taxon>
        <taxon>Chromadorea</taxon>
        <taxon>Rhabditida</taxon>
        <taxon>Rhabditina</taxon>
        <taxon>Rhabditomorpha</taxon>
        <taxon>Strongyloidea</taxon>
        <taxon>Trichostrongylidae</taxon>
        <taxon>Haemonchus</taxon>
    </lineage>
</organism>
<proteinExistence type="predicted"/>
<evidence type="ECO:0000313" key="1">
    <source>
        <dbReference type="EMBL" id="VDO22355.1"/>
    </source>
</evidence>
<keyword evidence="2" id="KW-1185">Reference proteome</keyword>